<keyword evidence="2" id="KW-1185">Reference proteome</keyword>
<reference evidence="1 2" key="1">
    <citation type="journal article" date="2022" name="Allergy">
        <title>Genome assembly and annotation of Periplaneta americana reveal a comprehensive cockroach allergen profile.</title>
        <authorList>
            <person name="Wang L."/>
            <person name="Xiong Q."/>
            <person name="Saelim N."/>
            <person name="Wang L."/>
            <person name="Nong W."/>
            <person name="Wan A.T."/>
            <person name="Shi M."/>
            <person name="Liu X."/>
            <person name="Cao Q."/>
            <person name="Hui J.H.L."/>
            <person name="Sookrung N."/>
            <person name="Leung T.F."/>
            <person name="Tungtrongchitr A."/>
            <person name="Tsui S.K.W."/>
        </authorList>
    </citation>
    <scope>NUCLEOTIDE SEQUENCE [LARGE SCALE GENOMIC DNA]</scope>
    <source>
        <strain evidence="1">PWHHKU_190912</strain>
    </source>
</reference>
<organism evidence="1 2">
    <name type="scientific">Periplaneta americana</name>
    <name type="common">American cockroach</name>
    <name type="synonym">Blatta americana</name>
    <dbReference type="NCBI Taxonomy" id="6978"/>
    <lineage>
        <taxon>Eukaryota</taxon>
        <taxon>Metazoa</taxon>
        <taxon>Ecdysozoa</taxon>
        <taxon>Arthropoda</taxon>
        <taxon>Hexapoda</taxon>
        <taxon>Insecta</taxon>
        <taxon>Pterygota</taxon>
        <taxon>Neoptera</taxon>
        <taxon>Polyneoptera</taxon>
        <taxon>Dictyoptera</taxon>
        <taxon>Blattodea</taxon>
        <taxon>Blattoidea</taxon>
        <taxon>Blattidae</taxon>
        <taxon>Blattinae</taxon>
        <taxon>Periplaneta</taxon>
    </lineage>
</organism>
<accession>A0ABQ8S3I8</accession>
<protein>
    <submittedName>
        <fullName evidence="1">Uncharacterized protein</fullName>
    </submittedName>
</protein>
<proteinExistence type="predicted"/>
<comment type="caution">
    <text evidence="1">The sequence shown here is derived from an EMBL/GenBank/DDBJ whole genome shotgun (WGS) entry which is preliminary data.</text>
</comment>
<evidence type="ECO:0000313" key="1">
    <source>
        <dbReference type="EMBL" id="KAJ4428310.1"/>
    </source>
</evidence>
<evidence type="ECO:0000313" key="2">
    <source>
        <dbReference type="Proteomes" id="UP001148838"/>
    </source>
</evidence>
<gene>
    <name evidence="1" type="ORF">ANN_24329</name>
</gene>
<name>A0ABQ8S3I8_PERAM</name>
<dbReference type="Proteomes" id="UP001148838">
    <property type="component" value="Unassembled WGS sequence"/>
</dbReference>
<dbReference type="EMBL" id="JAJSOF020000037">
    <property type="protein sequence ID" value="KAJ4428310.1"/>
    <property type="molecule type" value="Genomic_DNA"/>
</dbReference>
<sequence>MLFADGQIVREKTSGKTQEALDGYTEAGTGICLSLELKKKKKKKKKKTYDFNAVCFIQERSTTVGPGKQPACGVACVNLLSAVFVQARQVTSVAFMNPMLRGPCRFNLAEPDPIPDHYLIDLRVRSQVFKSHITRRPTRSPTLHPSPGVLNLLVIESIDRT</sequence>